<dbReference type="Proteomes" id="UP000682403">
    <property type="component" value="Unassembled WGS sequence"/>
</dbReference>
<dbReference type="Pfam" id="PF00092">
    <property type="entry name" value="VWA"/>
    <property type="match status" value="1"/>
</dbReference>
<protein>
    <submittedName>
        <fullName evidence="2">VWA domain-containing protein</fullName>
    </submittedName>
</protein>
<dbReference type="PROSITE" id="PS50234">
    <property type="entry name" value="VWFA"/>
    <property type="match status" value="1"/>
</dbReference>
<accession>A0ABS5LA78</accession>
<name>A0ABS5LA78_9BACI</name>
<dbReference type="RefSeq" id="WP_211556213.1">
    <property type="nucleotide sequence ID" value="NZ_JAGVRK010000001.1"/>
</dbReference>
<proteinExistence type="predicted"/>
<dbReference type="SUPFAM" id="SSF53300">
    <property type="entry name" value="vWA-like"/>
    <property type="match status" value="1"/>
</dbReference>
<reference evidence="2 3" key="1">
    <citation type="submission" date="2021-04" db="EMBL/GenBank/DDBJ databases">
        <title>Metabacillus sp. strain KIGAM252 whole genome sequence.</title>
        <authorList>
            <person name="Seo M.-J."/>
            <person name="Cho E.-S."/>
            <person name="Hwang C.Y."/>
            <person name="Yoon D.J."/>
        </authorList>
    </citation>
    <scope>NUCLEOTIDE SEQUENCE [LARGE SCALE GENOMIC DNA]</scope>
    <source>
        <strain evidence="2 3">KIGAM252</strain>
    </source>
</reference>
<evidence type="ECO:0000313" key="2">
    <source>
        <dbReference type="EMBL" id="MBS2967627.1"/>
    </source>
</evidence>
<dbReference type="EMBL" id="JAGVRK010000001">
    <property type="protein sequence ID" value="MBS2967627.1"/>
    <property type="molecule type" value="Genomic_DNA"/>
</dbReference>
<dbReference type="InterPro" id="IPR036465">
    <property type="entry name" value="vWFA_dom_sf"/>
</dbReference>
<comment type="caution">
    <text evidence="2">The sequence shown here is derived from an EMBL/GenBank/DDBJ whole genome shotgun (WGS) entry which is preliminary data.</text>
</comment>
<sequence>MKAGLMEIVFLLDRSGSMAGLEKETIEGFNSLIKQQTEREGETNVTAVLFDDQYEVLWNGADAKKVSLSKENYDVRGCTALLDAIGKAILEVGSRLQHTEENQRPDKVMFVITTDGMENASREFTHDKVKDLIIHQRKKYNWEFLFLGANIDAFHEANLLGVQQDMVHEFTASAAGIEAMYSSVQESITKIVE</sequence>
<dbReference type="Gene3D" id="3.40.50.410">
    <property type="entry name" value="von Willebrand factor, type A domain"/>
    <property type="match status" value="1"/>
</dbReference>
<dbReference type="CDD" id="cd00198">
    <property type="entry name" value="vWFA"/>
    <property type="match status" value="1"/>
</dbReference>
<gene>
    <name evidence="2" type="ORF">J9317_02425</name>
</gene>
<evidence type="ECO:0000259" key="1">
    <source>
        <dbReference type="PROSITE" id="PS50234"/>
    </source>
</evidence>
<organism evidence="2 3">
    <name type="scientific">Metabacillus flavus</name>
    <dbReference type="NCBI Taxonomy" id="2823519"/>
    <lineage>
        <taxon>Bacteria</taxon>
        <taxon>Bacillati</taxon>
        <taxon>Bacillota</taxon>
        <taxon>Bacilli</taxon>
        <taxon>Bacillales</taxon>
        <taxon>Bacillaceae</taxon>
        <taxon>Metabacillus</taxon>
    </lineage>
</organism>
<evidence type="ECO:0000313" key="3">
    <source>
        <dbReference type="Proteomes" id="UP000682403"/>
    </source>
</evidence>
<feature type="domain" description="VWFA" evidence="1">
    <location>
        <begin position="7"/>
        <end position="188"/>
    </location>
</feature>
<keyword evidence="3" id="KW-1185">Reference proteome</keyword>
<dbReference type="InterPro" id="IPR002035">
    <property type="entry name" value="VWF_A"/>
</dbReference>